<name>A0A4U5JJC3_9EURY</name>
<dbReference type="InterPro" id="IPR036250">
    <property type="entry name" value="AcylCo_DH-like_C"/>
</dbReference>
<dbReference type="Gene3D" id="2.40.110.10">
    <property type="entry name" value="Butyryl-CoA Dehydrogenase, subunit A, domain 2"/>
    <property type="match status" value="1"/>
</dbReference>
<dbReference type="PANTHER" id="PTHR43884">
    <property type="entry name" value="ACYL-COA DEHYDROGENASE"/>
    <property type="match status" value="1"/>
</dbReference>
<feature type="domain" description="Acyl-CoA dehydrogenase/oxidase C-terminal" evidence="7">
    <location>
        <begin position="226"/>
        <end position="374"/>
    </location>
</feature>
<dbReference type="Pfam" id="PF00441">
    <property type="entry name" value="Acyl-CoA_dh_1"/>
    <property type="match status" value="1"/>
</dbReference>
<dbReference type="InterPro" id="IPR013786">
    <property type="entry name" value="AcylCoA_DH/ox_N"/>
</dbReference>
<evidence type="ECO:0000259" key="7">
    <source>
        <dbReference type="Pfam" id="PF00441"/>
    </source>
</evidence>
<dbReference type="Pfam" id="PF02770">
    <property type="entry name" value="Acyl-CoA_dh_M"/>
    <property type="match status" value="1"/>
</dbReference>
<keyword evidence="11" id="KW-1185">Reference proteome</keyword>
<evidence type="ECO:0000259" key="9">
    <source>
        <dbReference type="Pfam" id="PF02771"/>
    </source>
</evidence>
<dbReference type="Proteomes" id="UP000308037">
    <property type="component" value="Unassembled WGS sequence"/>
</dbReference>
<dbReference type="FunFam" id="1.20.140.10:FF:000004">
    <property type="entry name" value="Acyl-CoA dehydrogenase FadE25"/>
    <property type="match status" value="1"/>
</dbReference>
<protein>
    <submittedName>
        <fullName evidence="10">Acyl-CoA dehydrogenase</fullName>
    </submittedName>
</protein>
<dbReference type="RefSeq" id="WP_137276115.1">
    <property type="nucleotide sequence ID" value="NZ_QKNX01000002.1"/>
</dbReference>
<comment type="caution">
    <text evidence="10">The sequence shown here is derived from an EMBL/GenBank/DDBJ whole genome shotgun (WGS) entry which is preliminary data.</text>
</comment>
<dbReference type="SUPFAM" id="SSF56645">
    <property type="entry name" value="Acyl-CoA dehydrogenase NM domain-like"/>
    <property type="match status" value="1"/>
</dbReference>
<evidence type="ECO:0000256" key="5">
    <source>
        <dbReference type="ARBA" id="ARBA00023002"/>
    </source>
</evidence>
<evidence type="ECO:0000256" key="1">
    <source>
        <dbReference type="ARBA" id="ARBA00001974"/>
    </source>
</evidence>
<keyword evidence="3 6" id="KW-0285">Flavoprotein</keyword>
<dbReference type="SUPFAM" id="SSF47203">
    <property type="entry name" value="Acyl-CoA dehydrogenase C-terminal domain-like"/>
    <property type="match status" value="1"/>
</dbReference>
<sequence length="376" mass="41670">MTVPLDGEYRAVRRTARDFAENELRPIVDEWEDKGEFPKEVLKGLAEYDMRGAQVDFEYGGGGMDMLSHAVVMEEVSKVWPSAGMKLDEGLLRFIRLFGTDEQKARWLPGLCSGELVDAISLSEPANGSDLAGISSTAEREGDGYVLNGNKMWVTGAGAADLVAVLVKTDPGERYRGMSVFVVPTDSEGFDVQEPEDLMGYRASNTHEVVLNDVFVPEENLLGEENKGFYHTMEMLEENRIAVAARGLGVAAGAYEAAKRYVDEREQFDQKISEFQAIRHKVADMAVEVENCKHLVYNAAKQCDAGEPCETEASMAKLYTSEAARRVSNQAVQVHGGYGYTRDFPVEMLYRDAKGLEIYEGTSEIQRNILADKVLD</sequence>
<dbReference type="AlphaFoldDB" id="A0A4U5JJC3"/>
<dbReference type="PIRSF" id="PIRSF016578">
    <property type="entry name" value="HsaA"/>
    <property type="match status" value="1"/>
</dbReference>
<dbReference type="InterPro" id="IPR009100">
    <property type="entry name" value="AcylCoA_DH/oxidase_NM_dom_sf"/>
</dbReference>
<gene>
    <name evidence="10" type="ORF">DM868_06810</name>
</gene>
<dbReference type="EMBL" id="QKNX01000002">
    <property type="protein sequence ID" value="TKR26199.1"/>
    <property type="molecule type" value="Genomic_DNA"/>
</dbReference>
<dbReference type="InterPro" id="IPR046373">
    <property type="entry name" value="Acyl-CoA_Oxase/DH_mid-dom_sf"/>
</dbReference>
<organism evidence="10 11">
    <name type="scientific">Natronomonas salsuginis</name>
    <dbReference type="NCBI Taxonomy" id="2217661"/>
    <lineage>
        <taxon>Archaea</taxon>
        <taxon>Methanobacteriati</taxon>
        <taxon>Methanobacteriota</taxon>
        <taxon>Stenosarchaea group</taxon>
        <taxon>Halobacteria</taxon>
        <taxon>Halobacteriales</taxon>
        <taxon>Natronomonadaceae</taxon>
        <taxon>Natronomonas</taxon>
    </lineage>
</organism>
<dbReference type="GO" id="GO:0050660">
    <property type="term" value="F:flavin adenine dinucleotide binding"/>
    <property type="evidence" value="ECO:0007669"/>
    <property type="project" value="InterPro"/>
</dbReference>
<comment type="similarity">
    <text evidence="2 6">Belongs to the acyl-CoA dehydrogenase family.</text>
</comment>
<evidence type="ECO:0000313" key="10">
    <source>
        <dbReference type="EMBL" id="TKR26199.1"/>
    </source>
</evidence>
<evidence type="ECO:0000256" key="3">
    <source>
        <dbReference type="ARBA" id="ARBA00022630"/>
    </source>
</evidence>
<feature type="domain" description="Acyl-CoA dehydrogenase/oxidase N-terminal" evidence="9">
    <location>
        <begin position="8"/>
        <end position="115"/>
    </location>
</feature>
<evidence type="ECO:0000313" key="11">
    <source>
        <dbReference type="Proteomes" id="UP000308037"/>
    </source>
</evidence>
<evidence type="ECO:0000256" key="6">
    <source>
        <dbReference type="RuleBase" id="RU362125"/>
    </source>
</evidence>
<dbReference type="Gene3D" id="1.20.140.10">
    <property type="entry name" value="Butyryl-CoA Dehydrogenase, subunit A, domain 3"/>
    <property type="match status" value="1"/>
</dbReference>
<dbReference type="Pfam" id="PF02771">
    <property type="entry name" value="Acyl-CoA_dh_N"/>
    <property type="match status" value="1"/>
</dbReference>
<dbReference type="OrthoDB" id="275197at2157"/>
<evidence type="ECO:0000256" key="4">
    <source>
        <dbReference type="ARBA" id="ARBA00022827"/>
    </source>
</evidence>
<dbReference type="GO" id="GO:0003995">
    <property type="term" value="F:acyl-CoA dehydrogenase activity"/>
    <property type="evidence" value="ECO:0007669"/>
    <property type="project" value="TreeGrafter"/>
</dbReference>
<evidence type="ECO:0000259" key="8">
    <source>
        <dbReference type="Pfam" id="PF02770"/>
    </source>
</evidence>
<dbReference type="InterPro" id="IPR009075">
    <property type="entry name" value="AcylCo_DH/oxidase_C"/>
</dbReference>
<dbReference type="InterPro" id="IPR037069">
    <property type="entry name" value="AcylCoA_DH/ox_N_sf"/>
</dbReference>
<comment type="cofactor">
    <cofactor evidence="1 6">
        <name>FAD</name>
        <dbReference type="ChEBI" id="CHEBI:57692"/>
    </cofactor>
</comment>
<keyword evidence="5 6" id="KW-0560">Oxidoreductase</keyword>
<proteinExistence type="inferred from homology"/>
<keyword evidence="4 6" id="KW-0274">FAD</keyword>
<dbReference type="Gene3D" id="1.10.540.10">
    <property type="entry name" value="Acyl-CoA dehydrogenase/oxidase, N-terminal domain"/>
    <property type="match status" value="1"/>
</dbReference>
<reference evidence="10 11" key="1">
    <citation type="submission" date="2019-04" db="EMBL/GenBank/DDBJ databases">
        <title>Natronomonas sp. F20-122 a newhaloarchaeon isolated from a saline saltern of Isla Bacuta, Huelva, Spain.</title>
        <authorList>
            <person name="Duran-Viseras A."/>
            <person name="Sanchez-Porro C."/>
            <person name="Ventosa A."/>
        </authorList>
    </citation>
    <scope>NUCLEOTIDE SEQUENCE [LARGE SCALE GENOMIC DNA]</scope>
    <source>
        <strain evidence="10 11">F20-122</strain>
    </source>
</reference>
<evidence type="ECO:0000256" key="2">
    <source>
        <dbReference type="ARBA" id="ARBA00009347"/>
    </source>
</evidence>
<dbReference type="FunFam" id="2.40.110.10:FF:000001">
    <property type="entry name" value="Acyl-CoA dehydrogenase, mitochondrial"/>
    <property type="match status" value="1"/>
</dbReference>
<dbReference type="InterPro" id="IPR006091">
    <property type="entry name" value="Acyl-CoA_Oxase/DH_mid-dom"/>
</dbReference>
<dbReference type="PANTHER" id="PTHR43884:SF12">
    <property type="entry name" value="ISOVALERYL-COA DEHYDROGENASE, MITOCHONDRIAL-RELATED"/>
    <property type="match status" value="1"/>
</dbReference>
<feature type="domain" description="Acyl-CoA oxidase/dehydrogenase middle" evidence="8">
    <location>
        <begin position="119"/>
        <end position="214"/>
    </location>
</feature>
<accession>A0A4U5JJC3</accession>